<feature type="region of interest" description="Disordered" evidence="10">
    <location>
        <begin position="1"/>
        <end position="26"/>
    </location>
</feature>
<keyword evidence="7" id="KW-0963">Cytoplasm</keyword>
<dbReference type="InterPro" id="IPR040218">
    <property type="entry name" value="SLC7A6OS"/>
</dbReference>
<dbReference type="GO" id="GO:0032502">
    <property type="term" value="P:developmental process"/>
    <property type="evidence" value="ECO:0007669"/>
    <property type="project" value="TreeGrafter"/>
</dbReference>
<dbReference type="Pfam" id="PF08574">
    <property type="entry name" value="Iwr1"/>
    <property type="match status" value="1"/>
</dbReference>
<dbReference type="PANTHER" id="PTHR31196">
    <property type="entry name" value="RNA POLYMERASE II NUCLEAR LOCALIZATION PROTEIN SLC7A6OS-RELATED"/>
    <property type="match status" value="1"/>
</dbReference>
<comment type="function">
    <text evidence="1">Directs RNA polymerase II nuclear import.</text>
</comment>
<gene>
    <name evidence="12" type="ORF">BZG36_01028</name>
</gene>
<evidence type="ECO:0000256" key="8">
    <source>
        <dbReference type="ARBA" id="ARBA00022927"/>
    </source>
</evidence>
<comment type="similarity">
    <text evidence="4">Belongs to the IWR1/SLC7A6OS family.</text>
</comment>
<feature type="region of interest" description="Disordered" evidence="10">
    <location>
        <begin position="258"/>
        <end position="307"/>
    </location>
</feature>
<evidence type="ECO:0000313" key="13">
    <source>
        <dbReference type="Proteomes" id="UP000242875"/>
    </source>
</evidence>
<accession>A0A261Y6Q6</accession>
<dbReference type="GO" id="GO:0015031">
    <property type="term" value="P:protein transport"/>
    <property type="evidence" value="ECO:0007669"/>
    <property type="project" value="UniProtKB-KW"/>
</dbReference>
<sequence length="307" mass="34367">MAEVEASADYGVNGKTTEAQSADAQPTILRIKRKRTEEPLDALLVQQHANGSLPYDKKSRKGSVTDSTADGHTLIPSLFTLVETVEESSLKDSLKTEQLRARIAKLHEKRYTPSSSRTMTPEPINDRRTKLAAQQMRHSKEARYRIVSDRRYGKAGAPKDSEEANGSAMDFLEAIKDDGLSRRKGSKDITSPNVDDDVYCNLMPMVKEYLTLNEQAVDQEPEYVYDIYYSNPRGAEAAMAVSSNIGSLLWVDEDELMNDSDDSSVADEADEDSNAEDYYQNDYPDEDEEYAFSDVSSEYGADDDDLY</sequence>
<keyword evidence="6" id="KW-0813">Transport</keyword>
<evidence type="ECO:0000256" key="10">
    <source>
        <dbReference type="SAM" id="MobiDB-lite"/>
    </source>
</evidence>
<evidence type="ECO:0000256" key="1">
    <source>
        <dbReference type="ARBA" id="ARBA00003202"/>
    </source>
</evidence>
<keyword evidence="9" id="KW-0539">Nucleus</keyword>
<comment type="caution">
    <text evidence="12">The sequence shown here is derived from an EMBL/GenBank/DDBJ whole genome shotgun (WGS) entry which is preliminary data.</text>
</comment>
<dbReference type="GO" id="GO:0005737">
    <property type="term" value="C:cytoplasm"/>
    <property type="evidence" value="ECO:0007669"/>
    <property type="project" value="UniProtKB-SubCell"/>
</dbReference>
<keyword evidence="8" id="KW-0653">Protein transport</keyword>
<evidence type="ECO:0000313" key="12">
    <source>
        <dbReference type="EMBL" id="OZJ06174.1"/>
    </source>
</evidence>
<dbReference type="AlphaFoldDB" id="A0A261Y6Q6"/>
<keyword evidence="13" id="KW-1185">Reference proteome</keyword>
<dbReference type="EMBL" id="MVBO01000006">
    <property type="protein sequence ID" value="OZJ06174.1"/>
    <property type="molecule type" value="Genomic_DNA"/>
</dbReference>
<dbReference type="PANTHER" id="PTHR31196:SF2">
    <property type="entry name" value="RNA POLYMERASE II NUCLEAR LOCALIZATION PROTEIN SLC7A6OS-RELATED"/>
    <property type="match status" value="1"/>
</dbReference>
<protein>
    <recommendedName>
        <fullName evidence="5">Probable RNA polymerase II nuclear localization protein SLC7A6OS</fullName>
    </recommendedName>
</protein>
<dbReference type="InterPro" id="IPR013883">
    <property type="entry name" value="TF_Iwr1_dom"/>
</dbReference>
<dbReference type="OrthoDB" id="6255506at2759"/>
<evidence type="ECO:0000259" key="11">
    <source>
        <dbReference type="Pfam" id="PF08574"/>
    </source>
</evidence>
<proteinExistence type="inferred from homology"/>
<evidence type="ECO:0000256" key="5">
    <source>
        <dbReference type="ARBA" id="ARBA00017036"/>
    </source>
</evidence>
<reference evidence="12 13" key="1">
    <citation type="journal article" date="2017" name="Mycologia">
        <title>Bifiguratus adelaidae, gen. et sp. nov., a new member of Mucoromycotina in endophytic and soil-dwelling habitats.</title>
        <authorList>
            <person name="Torres-Cruz T.J."/>
            <person name="Billingsley Tobias T.L."/>
            <person name="Almatruk M."/>
            <person name="Hesse C."/>
            <person name="Kuske C.R."/>
            <person name="Desiro A."/>
            <person name="Benucci G.M."/>
            <person name="Bonito G."/>
            <person name="Stajich J.E."/>
            <person name="Dunlap C."/>
            <person name="Arnold A.E."/>
            <person name="Porras-Alfaro A."/>
        </authorList>
    </citation>
    <scope>NUCLEOTIDE SEQUENCE [LARGE SCALE GENOMIC DNA]</scope>
    <source>
        <strain evidence="12 13">AZ0501</strain>
    </source>
</reference>
<feature type="compositionally biased region" description="Acidic residues" evidence="10">
    <location>
        <begin position="258"/>
        <end position="275"/>
    </location>
</feature>
<feature type="domain" description="Transcription factor Iwr1" evidence="11">
    <location>
        <begin position="222"/>
        <end position="287"/>
    </location>
</feature>
<evidence type="ECO:0000256" key="3">
    <source>
        <dbReference type="ARBA" id="ARBA00004496"/>
    </source>
</evidence>
<evidence type="ECO:0000256" key="2">
    <source>
        <dbReference type="ARBA" id="ARBA00004123"/>
    </source>
</evidence>
<dbReference type="GO" id="GO:0005634">
    <property type="term" value="C:nucleus"/>
    <property type="evidence" value="ECO:0007669"/>
    <property type="project" value="UniProtKB-SubCell"/>
</dbReference>
<feature type="region of interest" description="Disordered" evidence="10">
    <location>
        <begin position="42"/>
        <end position="70"/>
    </location>
</feature>
<evidence type="ECO:0000256" key="6">
    <source>
        <dbReference type="ARBA" id="ARBA00022448"/>
    </source>
</evidence>
<organism evidence="12 13">
    <name type="scientific">Bifiguratus adelaidae</name>
    <dbReference type="NCBI Taxonomy" id="1938954"/>
    <lineage>
        <taxon>Eukaryota</taxon>
        <taxon>Fungi</taxon>
        <taxon>Fungi incertae sedis</taxon>
        <taxon>Mucoromycota</taxon>
        <taxon>Mucoromycotina</taxon>
        <taxon>Endogonomycetes</taxon>
        <taxon>Endogonales</taxon>
        <taxon>Endogonales incertae sedis</taxon>
        <taxon>Bifiguratus</taxon>
    </lineage>
</organism>
<name>A0A261Y6Q6_9FUNG</name>
<evidence type="ECO:0000256" key="9">
    <source>
        <dbReference type="ARBA" id="ARBA00023242"/>
    </source>
</evidence>
<dbReference type="Proteomes" id="UP000242875">
    <property type="component" value="Unassembled WGS sequence"/>
</dbReference>
<comment type="subcellular location">
    <subcellularLocation>
        <location evidence="3">Cytoplasm</location>
    </subcellularLocation>
    <subcellularLocation>
        <location evidence="2">Nucleus</location>
    </subcellularLocation>
</comment>
<evidence type="ECO:0000256" key="7">
    <source>
        <dbReference type="ARBA" id="ARBA00022490"/>
    </source>
</evidence>
<evidence type="ECO:0000256" key="4">
    <source>
        <dbReference type="ARBA" id="ARBA00010218"/>
    </source>
</evidence>
<feature type="compositionally biased region" description="Polar residues" evidence="10">
    <location>
        <begin position="14"/>
        <end position="24"/>
    </location>
</feature>